<protein>
    <submittedName>
        <fullName evidence="1">Uncharacterized protein</fullName>
    </submittedName>
</protein>
<gene>
    <name evidence="1" type="ORF">HPB50_010287</name>
</gene>
<dbReference type="Proteomes" id="UP000821845">
    <property type="component" value="Chromosome 8"/>
</dbReference>
<sequence>MQMRLVCALFVIVLLAFVVEDGSPCRSQLPRCSTRSSSGDLFQGQGSGLLSGSCQGSVAECGTLAEAAEVLRTGRAWAGVFVS</sequence>
<accession>A0ACB7RT02</accession>
<evidence type="ECO:0000313" key="2">
    <source>
        <dbReference type="Proteomes" id="UP000821845"/>
    </source>
</evidence>
<reference evidence="1" key="1">
    <citation type="submission" date="2020-05" db="EMBL/GenBank/DDBJ databases">
        <title>Large-scale comparative analyses of tick genomes elucidate their genetic diversity and vector capacities.</title>
        <authorList>
            <person name="Jia N."/>
            <person name="Wang J."/>
            <person name="Shi W."/>
            <person name="Du L."/>
            <person name="Sun Y."/>
            <person name="Zhan W."/>
            <person name="Jiang J."/>
            <person name="Wang Q."/>
            <person name="Zhang B."/>
            <person name="Ji P."/>
            <person name="Sakyi L.B."/>
            <person name="Cui X."/>
            <person name="Yuan T."/>
            <person name="Jiang B."/>
            <person name="Yang W."/>
            <person name="Lam T.T.-Y."/>
            <person name="Chang Q."/>
            <person name="Ding S."/>
            <person name="Wang X."/>
            <person name="Zhu J."/>
            <person name="Ruan X."/>
            <person name="Zhao L."/>
            <person name="Wei J."/>
            <person name="Que T."/>
            <person name="Du C."/>
            <person name="Cheng J."/>
            <person name="Dai P."/>
            <person name="Han X."/>
            <person name="Huang E."/>
            <person name="Gao Y."/>
            <person name="Liu J."/>
            <person name="Shao H."/>
            <person name="Ye R."/>
            <person name="Li L."/>
            <person name="Wei W."/>
            <person name="Wang X."/>
            <person name="Wang C."/>
            <person name="Yang T."/>
            <person name="Huo Q."/>
            <person name="Li W."/>
            <person name="Guo W."/>
            <person name="Chen H."/>
            <person name="Zhou L."/>
            <person name="Ni X."/>
            <person name="Tian J."/>
            <person name="Zhou Y."/>
            <person name="Sheng Y."/>
            <person name="Liu T."/>
            <person name="Pan Y."/>
            <person name="Xia L."/>
            <person name="Li J."/>
            <person name="Zhao F."/>
            <person name="Cao W."/>
        </authorList>
    </citation>
    <scope>NUCLEOTIDE SEQUENCE</scope>
    <source>
        <strain evidence="1">Hyas-2018</strain>
    </source>
</reference>
<keyword evidence="2" id="KW-1185">Reference proteome</keyword>
<organism evidence="1 2">
    <name type="scientific">Hyalomma asiaticum</name>
    <name type="common">Tick</name>
    <dbReference type="NCBI Taxonomy" id="266040"/>
    <lineage>
        <taxon>Eukaryota</taxon>
        <taxon>Metazoa</taxon>
        <taxon>Ecdysozoa</taxon>
        <taxon>Arthropoda</taxon>
        <taxon>Chelicerata</taxon>
        <taxon>Arachnida</taxon>
        <taxon>Acari</taxon>
        <taxon>Parasitiformes</taxon>
        <taxon>Ixodida</taxon>
        <taxon>Ixodoidea</taxon>
        <taxon>Ixodidae</taxon>
        <taxon>Hyalomminae</taxon>
        <taxon>Hyalomma</taxon>
    </lineage>
</organism>
<comment type="caution">
    <text evidence="1">The sequence shown here is derived from an EMBL/GenBank/DDBJ whole genome shotgun (WGS) entry which is preliminary data.</text>
</comment>
<dbReference type="EMBL" id="CM023488">
    <property type="protein sequence ID" value="KAH6924007.1"/>
    <property type="molecule type" value="Genomic_DNA"/>
</dbReference>
<proteinExistence type="predicted"/>
<evidence type="ECO:0000313" key="1">
    <source>
        <dbReference type="EMBL" id="KAH6924007.1"/>
    </source>
</evidence>
<name>A0ACB7RT02_HYAAI</name>